<accession>A0AAV7M031</accession>
<dbReference type="Proteomes" id="UP001066276">
    <property type="component" value="Chromosome 10"/>
</dbReference>
<dbReference type="AlphaFoldDB" id="A0AAV7M031"/>
<feature type="region of interest" description="Disordered" evidence="1">
    <location>
        <begin position="94"/>
        <end position="117"/>
    </location>
</feature>
<evidence type="ECO:0000313" key="2">
    <source>
        <dbReference type="EMBL" id="KAJ1097032.1"/>
    </source>
</evidence>
<feature type="compositionally biased region" description="Basic and acidic residues" evidence="1">
    <location>
        <begin position="100"/>
        <end position="117"/>
    </location>
</feature>
<dbReference type="EMBL" id="JANPWB010000014">
    <property type="protein sequence ID" value="KAJ1097032.1"/>
    <property type="molecule type" value="Genomic_DNA"/>
</dbReference>
<evidence type="ECO:0000256" key="1">
    <source>
        <dbReference type="SAM" id="MobiDB-lite"/>
    </source>
</evidence>
<comment type="caution">
    <text evidence="2">The sequence shown here is derived from an EMBL/GenBank/DDBJ whole genome shotgun (WGS) entry which is preliminary data.</text>
</comment>
<sequence>MQILIGPHQGLPGGLPSAGLGSRFVSPSGAARGVPHLSRSFSRSHPLASGSPHLCPTQLTLRNSGPGRDHSHAGSQLLGLVSAALPLDLVVSTASPAPHLQDRTPGTREDVDFHRIN</sequence>
<reference evidence="2" key="1">
    <citation type="journal article" date="2022" name="bioRxiv">
        <title>Sequencing and chromosome-scale assembly of the giantPleurodeles waltlgenome.</title>
        <authorList>
            <person name="Brown T."/>
            <person name="Elewa A."/>
            <person name="Iarovenko S."/>
            <person name="Subramanian E."/>
            <person name="Araus A.J."/>
            <person name="Petzold A."/>
            <person name="Susuki M."/>
            <person name="Suzuki K.-i.T."/>
            <person name="Hayashi T."/>
            <person name="Toyoda A."/>
            <person name="Oliveira C."/>
            <person name="Osipova E."/>
            <person name="Leigh N.D."/>
            <person name="Simon A."/>
            <person name="Yun M.H."/>
        </authorList>
    </citation>
    <scope>NUCLEOTIDE SEQUENCE</scope>
    <source>
        <strain evidence="2">20211129_DDA</strain>
        <tissue evidence="2">Liver</tissue>
    </source>
</reference>
<proteinExistence type="predicted"/>
<feature type="region of interest" description="Disordered" evidence="1">
    <location>
        <begin position="1"/>
        <end position="73"/>
    </location>
</feature>
<gene>
    <name evidence="2" type="ORF">NDU88_002161</name>
</gene>
<protein>
    <submittedName>
        <fullName evidence="2">Uncharacterized protein</fullName>
    </submittedName>
</protein>
<keyword evidence="3" id="KW-1185">Reference proteome</keyword>
<organism evidence="2 3">
    <name type="scientific">Pleurodeles waltl</name>
    <name type="common">Iberian ribbed newt</name>
    <dbReference type="NCBI Taxonomy" id="8319"/>
    <lineage>
        <taxon>Eukaryota</taxon>
        <taxon>Metazoa</taxon>
        <taxon>Chordata</taxon>
        <taxon>Craniata</taxon>
        <taxon>Vertebrata</taxon>
        <taxon>Euteleostomi</taxon>
        <taxon>Amphibia</taxon>
        <taxon>Batrachia</taxon>
        <taxon>Caudata</taxon>
        <taxon>Salamandroidea</taxon>
        <taxon>Salamandridae</taxon>
        <taxon>Pleurodelinae</taxon>
        <taxon>Pleurodeles</taxon>
    </lineage>
</organism>
<name>A0AAV7M031_PLEWA</name>
<evidence type="ECO:0000313" key="3">
    <source>
        <dbReference type="Proteomes" id="UP001066276"/>
    </source>
</evidence>